<name>Q6YSY2_ORYSJ</name>
<protein>
    <recommendedName>
        <fullName evidence="2">DUF834 domain-containing protein</fullName>
    </recommendedName>
</protein>
<dbReference type="Pfam" id="PF05754">
    <property type="entry name" value="DUF834"/>
    <property type="match status" value="1"/>
</dbReference>
<reference evidence="5" key="4">
    <citation type="journal article" date="2008" name="Nucleic Acids Res.">
        <title>The rice annotation project database (RAP-DB): 2008 update.</title>
        <authorList>
            <consortium name="The rice annotation project (RAP)"/>
        </authorList>
    </citation>
    <scope>GENOME REANNOTATION</scope>
    <source>
        <strain evidence="5">cv. Nipponbare</strain>
    </source>
</reference>
<feature type="compositionally biased region" description="Basic and acidic residues" evidence="1">
    <location>
        <begin position="44"/>
        <end position="60"/>
    </location>
</feature>
<evidence type="ECO:0000313" key="4">
    <source>
        <dbReference type="EMBL" id="BAD30656.1"/>
    </source>
</evidence>
<evidence type="ECO:0000256" key="1">
    <source>
        <dbReference type="SAM" id="MobiDB-lite"/>
    </source>
</evidence>
<feature type="compositionally biased region" description="Basic residues" evidence="1">
    <location>
        <begin position="1"/>
        <end position="17"/>
    </location>
</feature>
<dbReference type="EMBL" id="AP004344">
    <property type="protein sequence ID" value="BAD30656.1"/>
    <property type="molecule type" value="Genomic_DNA"/>
</dbReference>
<dbReference type="AlphaFoldDB" id="Q6YSY2"/>
<dbReference type="Proteomes" id="UP000000763">
    <property type="component" value="Chromosome 7"/>
</dbReference>
<evidence type="ECO:0000313" key="5">
    <source>
        <dbReference type="Proteomes" id="UP000000763"/>
    </source>
</evidence>
<dbReference type="EMBL" id="AP006266">
    <property type="protein sequence ID" value="BAC84758.1"/>
    <property type="molecule type" value="Genomic_DNA"/>
</dbReference>
<feature type="region of interest" description="Disordered" evidence="1">
    <location>
        <begin position="1"/>
        <end position="75"/>
    </location>
</feature>
<evidence type="ECO:0000259" key="2">
    <source>
        <dbReference type="Pfam" id="PF05754"/>
    </source>
</evidence>
<proteinExistence type="predicted"/>
<reference evidence="5" key="3">
    <citation type="journal article" date="2005" name="Nature">
        <title>The map-based sequence of the rice genome.</title>
        <authorList>
            <consortium name="International rice genome sequencing project (IRGSP)"/>
            <person name="Matsumoto T."/>
            <person name="Wu J."/>
            <person name="Kanamori H."/>
            <person name="Katayose Y."/>
            <person name="Fujisawa M."/>
            <person name="Namiki N."/>
            <person name="Mizuno H."/>
            <person name="Yamamoto K."/>
            <person name="Antonio B.A."/>
            <person name="Baba T."/>
            <person name="Sakata K."/>
            <person name="Nagamura Y."/>
            <person name="Aoki H."/>
            <person name="Arikawa K."/>
            <person name="Arita K."/>
            <person name="Bito T."/>
            <person name="Chiden Y."/>
            <person name="Fujitsuka N."/>
            <person name="Fukunaka R."/>
            <person name="Hamada M."/>
            <person name="Harada C."/>
            <person name="Hayashi A."/>
            <person name="Hijishita S."/>
            <person name="Honda M."/>
            <person name="Hosokawa S."/>
            <person name="Ichikawa Y."/>
            <person name="Idonuma A."/>
            <person name="Iijima M."/>
            <person name="Ikeda M."/>
            <person name="Ikeno M."/>
            <person name="Ito K."/>
            <person name="Ito S."/>
            <person name="Ito T."/>
            <person name="Ito Y."/>
            <person name="Ito Y."/>
            <person name="Iwabuchi A."/>
            <person name="Kamiya K."/>
            <person name="Karasawa W."/>
            <person name="Kurita K."/>
            <person name="Katagiri S."/>
            <person name="Kikuta A."/>
            <person name="Kobayashi H."/>
            <person name="Kobayashi N."/>
            <person name="Machita K."/>
            <person name="Maehara T."/>
            <person name="Masukawa M."/>
            <person name="Mizubayashi T."/>
            <person name="Mukai Y."/>
            <person name="Nagasaki H."/>
            <person name="Nagata Y."/>
            <person name="Naito S."/>
            <person name="Nakashima M."/>
            <person name="Nakama Y."/>
            <person name="Nakamichi Y."/>
            <person name="Nakamura M."/>
            <person name="Meguro A."/>
            <person name="Negishi M."/>
            <person name="Ohta I."/>
            <person name="Ohta T."/>
            <person name="Okamoto M."/>
            <person name="Ono N."/>
            <person name="Saji S."/>
            <person name="Sakaguchi M."/>
            <person name="Sakai K."/>
            <person name="Shibata M."/>
            <person name="Shimokawa T."/>
            <person name="Song J."/>
            <person name="Takazaki Y."/>
            <person name="Terasawa K."/>
            <person name="Tsugane M."/>
            <person name="Tsuji K."/>
            <person name="Ueda S."/>
            <person name="Waki K."/>
            <person name="Yamagata H."/>
            <person name="Yamamoto M."/>
            <person name="Yamamoto S."/>
            <person name="Yamane H."/>
            <person name="Yoshiki S."/>
            <person name="Yoshihara R."/>
            <person name="Yukawa K."/>
            <person name="Zhong H."/>
            <person name="Yano M."/>
            <person name="Yuan Q."/>
            <person name="Ouyang S."/>
            <person name="Liu J."/>
            <person name="Jones K.M."/>
            <person name="Gansberger K."/>
            <person name="Moffat K."/>
            <person name="Hill J."/>
            <person name="Bera J."/>
            <person name="Fadrosh D."/>
            <person name="Jin S."/>
            <person name="Johri S."/>
            <person name="Kim M."/>
            <person name="Overton L."/>
            <person name="Reardon M."/>
            <person name="Tsitrin T."/>
            <person name="Vuong H."/>
            <person name="Weaver B."/>
            <person name="Ciecko A."/>
            <person name="Tallon L."/>
            <person name="Jackson J."/>
            <person name="Pai G."/>
            <person name="Aken S.V."/>
            <person name="Utterback T."/>
            <person name="Reidmuller S."/>
            <person name="Feldblyum T."/>
            <person name="Hsiao J."/>
            <person name="Zismann V."/>
            <person name="Iobst S."/>
            <person name="de Vazeille A.R."/>
            <person name="Buell C.R."/>
            <person name="Ying K."/>
            <person name="Li Y."/>
            <person name="Lu T."/>
            <person name="Huang Y."/>
            <person name="Zhao Q."/>
            <person name="Feng Q."/>
            <person name="Zhang L."/>
            <person name="Zhu J."/>
            <person name="Weng Q."/>
            <person name="Mu J."/>
            <person name="Lu Y."/>
            <person name="Fan D."/>
            <person name="Liu Y."/>
            <person name="Guan J."/>
            <person name="Zhang Y."/>
            <person name="Yu S."/>
            <person name="Liu X."/>
            <person name="Zhang Y."/>
            <person name="Hong G."/>
            <person name="Han B."/>
            <person name="Choisne N."/>
            <person name="Demange N."/>
            <person name="Orjeda G."/>
            <person name="Samain S."/>
            <person name="Cattolico L."/>
            <person name="Pelletier E."/>
            <person name="Couloux A."/>
            <person name="Segurens B."/>
            <person name="Wincker P."/>
            <person name="D'Hont A."/>
            <person name="Scarpelli C."/>
            <person name="Weissenbach J."/>
            <person name="Salanoubat M."/>
            <person name="Quetier F."/>
            <person name="Yu Y."/>
            <person name="Kim H.R."/>
            <person name="Rambo T."/>
            <person name="Currie J."/>
            <person name="Collura K."/>
            <person name="Luo M."/>
            <person name="Yang T."/>
            <person name="Ammiraju J.S.S."/>
            <person name="Engler F."/>
            <person name="Soderlund C."/>
            <person name="Wing R.A."/>
            <person name="Palmer L.E."/>
            <person name="de la Bastide M."/>
            <person name="Spiegel L."/>
            <person name="Nascimento L."/>
            <person name="Zutavern T."/>
            <person name="O'Shaughnessy A."/>
            <person name="Dike S."/>
            <person name="Dedhia N."/>
            <person name="Preston R."/>
            <person name="Balija V."/>
            <person name="McCombie W.R."/>
            <person name="Chow T."/>
            <person name="Chen H."/>
            <person name="Chung M."/>
            <person name="Chen C."/>
            <person name="Shaw J."/>
            <person name="Wu H."/>
            <person name="Hsiao K."/>
            <person name="Chao Y."/>
            <person name="Chu M."/>
            <person name="Cheng C."/>
            <person name="Hour A."/>
            <person name="Lee P."/>
            <person name="Lin S."/>
            <person name="Lin Y."/>
            <person name="Liou J."/>
            <person name="Liu S."/>
            <person name="Hsing Y."/>
            <person name="Raghuvanshi S."/>
            <person name="Mohanty A."/>
            <person name="Bharti A.K."/>
            <person name="Gaur A."/>
            <person name="Gupta V."/>
            <person name="Kumar D."/>
            <person name="Ravi V."/>
            <person name="Vij S."/>
            <person name="Kapur A."/>
            <person name="Khurana P."/>
            <person name="Khurana P."/>
            <person name="Khurana J.P."/>
            <person name="Tyagi A.K."/>
            <person name="Gaikwad K."/>
            <person name="Singh A."/>
            <person name="Dalal V."/>
            <person name="Srivastava S."/>
            <person name="Dixit A."/>
            <person name="Pal A.K."/>
            <person name="Ghazi I.A."/>
            <person name="Yadav M."/>
            <person name="Pandit A."/>
            <person name="Bhargava A."/>
            <person name="Sureshbabu K."/>
            <person name="Batra K."/>
            <person name="Sharma T.R."/>
            <person name="Mohapatra T."/>
            <person name="Singh N.K."/>
            <person name="Messing J."/>
            <person name="Nelson A.B."/>
            <person name="Fuks G."/>
            <person name="Kavchok S."/>
            <person name="Keizer G."/>
            <person name="Linton E."/>
            <person name="Llaca V."/>
            <person name="Song R."/>
            <person name="Tanyolac B."/>
            <person name="Young S."/>
            <person name="Ho-Il K."/>
            <person name="Hahn J.H."/>
            <person name="Sangsakoo G."/>
            <person name="Vanavichit A."/>
            <person name="de Mattos Luiz.A.T."/>
            <person name="Zimmer P.D."/>
            <person name="Malone G."/>
            <person name="Dellagostin O."/>
            <person name="de Oliveira A.C."/>
            <person name="Bevan M."/>
            <person name="Bancroft I."/>
            <person name="Minx P."/>
            <person name="Cordum H."/>
            <person name="Wilson R."/>
            <person name="Cheng Z."/>
            <person name="Jin W."/>
            <person name="Jiang J."/>
            <person name="Leong S.A."/>
            <person name="Iwama H."/>
            <person name="Gojobori T."/>
            <person name="Itoh T."/>
            <person name="Niimura Y."/>
            <person name="Fujii Y."/>
            <person name="Habara T."/>
            <person name="Sakai H."/>
            <person name="Sato Y."/>
            <person name="Wilson G."/>
            <person name="Kumar K."/>
            <person name="McCouch S."/>
            <person name="Juretic N."/>
            <person name="Hoen D."/>
            <person name="Wright S."/>
            <person name="Bruskiewich R."/>
            <person name="Bureau T."/>
            <person name="Miyao A."/>
            <person name="Hirochika H."/>
            <person name="Nishikawa T."/>
            <person name="Kadowaki K."/>
            <person name="Sugiura M."/>
            <person name="Burr B."/>
            <person name="Sasaki T."/>
        </authorList>
    </citation>
    <scope>NUCLEOTIDE SEQUENCE [LARGE SCALE GENOMIC DNA]</scope>
    <source>
        <strain evidence="5">cv. Nipponbare</strain>
    </source>
</reference>
<organism evidence="3 5">
    <name type="scientific">Oryza sativa subsp. japonica</name>
    <name type="common">Rice</name>
    <dbReference type="NCBI Taxonomy" id="39947"/>
    <lineage>
        <taxon>Eukaryota</taxon>
        <taxon>Viridiplantae</taxon>
        <taxon>Streptophyta</taxon>
        <taxon>Embryophyta</taxon>
        <taxon>Tracheophyta</taxon>
        <taxon>Spermatophyta</taxon>
        <taxon>Magnoliopsida</taxon>
        <taxon>Liliopsida</taxon>
        <taxon>Poales</taxon>
        <taxon>Poaceae</taxon>
        <taxon>BOP clade</taxon>
        <taxon>Oryzoideae</taxon>
        <taxon>Oryzeae</taxon>
        <taxon>Oryzinae</taxon>
        <taxon>Oryza</taxon>
        <taxon>Oryza sativa</taxon>
    </lineage>
</organism>
<feature type="domain" description="DUF834" evidence="2">
    <location>
        <begin position="84"/>
        <end position="131"/>
    </location>
</feature>
<reference evidence="3" key="2">
    <citation type="submission" date="2003-03" db="EMBL/GenBank/DDBJ databases">
        <title>Oryza sativa nipponbare(GA3) genomic DNA, chromosome 7, BAC clone:OSJNBa0003K21.</title>
        <authorList>
            <person name="Sasaki T."/>
            <person name="Matsumoto T."/>
            <person name="Katayose Y."/>
        </authorList>
    </citation>
    <scope>NUCLEOTIDE SEQUENCE</scope>
</reference>
<dbReference type="InterPro" id="IPR008552">
    <property type="entry name" value="DUF834"/>
</dbReference>
<reference evidence="4" key="1">
    <citation type="submission" date="2001-11" db="EMBL/GenBank/DDBJ databases">
        <title>Oryza sativa nipponbare(GA3) genomic DNA, chromosome 7, PAC clone:P0639B07.</title>
        <authorList>
            <person name="Sasaki T."/>
            <person name="Matsumoto T."/>
            <person name="Yamamoto K."/>
        </authorList>
    </citation>
    <scope>NUCLEOTIDE SEQUENCE</scope>
</reference>
<sequence>MVQRRRGATGGHSRRRQTAVSGRKTVALTGDNGSPYEAAAGKEGGGENERREEGPRERDAMGNVVEGADGGGARLEVVRDGGKRRLEAAGGGGARIGGGSGAPVVVEKKRAVAGVRQGAVKPMVVVAQRSGG</sequence>
<gene>
    <name evidence="3" type="ORF">OSJNBa0003K21.41</name>
    <name evidence="4" type="ORF">P0639B07.15</name>
</gene>
<accession>Q6YSY2</accession>
<evidence type="ECO:0000313" key="3">
    <source>
        <dbReference type="EMBL" id="BAC84758.1"/>
    </source>
</evidence>